<evidence type="ECO:0000313" key="3">
    <source>
        <dbReference type="EMBL" id="MCD7462134.1"/>
    </source>
</evidence>
<keyword evidence="4" id="KW-1185">Reference proteome</keyword>
<dbReference type="PANTHER" id="PTHR11877:SF94">
    <property type="entry name" value="CHALCONE SYNTHASE 2"/>
    <property type="match status" value="1"/>
</dbReference>
<comment type="caution">
    <text evidence="3">The sequence shown here is derived from an EMBL/GenBank/DDBJ whole genome shotgun (WGS) entry which is preliminary data.</text>
</comment>
<feature type="domain" description="Chalcone/stilbene synthase C-terminal" evidence="2">
    <location>
        <begin position="70"/>
        <end position="113"/>
    </location>
</feature>
<dbReference type="PANTHER" id="PTHR11877">
    <property type="entry name" value="HYDROXYMETHYLGLUTARYL-COA SYNTHASE"/>
    <property type="match status" value="1"/>
</dbReference>
<sequence>MVTVEEVRRAQRARAGFTIMAIGTRNSLTVLIKQLSDYYFRITNSEHMSYDPLPRGRRPLFELVSQRPKPLLPRIAGAIVYTLREVGLTFHLLKDVPGLISKNIEKSLIEAFNR</sequence>
<evidence type="ECO:0000259" key="2">
    <source>
        <dbReference type="Pfam" id="PF02797"/>
    </source>
</evidence>
<evidence type="ECO:0000256" key="1">
    <source>
        <dbReference type="ARBA" id="ARBA00005531"/>
    </source>
</evidence>
<comment type="similarity">
    <text evidence="1">Belongs to the thiolase-like superfamily. Chalcone/stilbene synthases family.</text>
</comment>
<dbReference type="Pfam" id="PF02797">
    <property type="entry name" value="Chal_sti_synt_C"/>
    <property type="match status" value="1"/>
</dbReference>
<evidence type="ECO:0000313" key="4">
    <source>
        <dbReference type="Proteomes" id="UP000823775"/>
    </source>
</evidence>
<dbReference type="Proteomes" id="UP000823775">
    <property type="component" value="Unassembled WGS sequence"/>
</dbReference>
<dbReference type="EMBL" id="JACEIK010000780">
    <property type="protein sequence ID" value="MCD7462134.1"/>
    <property type="molecule type" value="Genomic_DNA"/>
</dbReference>
<dbReference type="InterPro" id="IPR011141">
    <property type="entry name" value="Polyketide_synthase_type-III"/>
</dbReference>
<dbReference type="InterPro" id="IPR016039">
    <property type="entry name" value="Thiolase-like"/>
</dbReference>
<reference evidence="3 4" key="1">
    <citation type="journal article" date="2021" name="BMC Genomics">
        <title>Datura genome reveals duplications of psychoactive alkaloid biosynthetic genes and high mutation rate following tissue culture.</title>
        <authorList>
            <person name="Rajewski A."/>
            <person name="Carter-House D."/>
            <person name="Stajich J."/>
            <person name="Litt A."/>
        </authorList>
    </citation>
    <scope>NUCLEOTIDE SEQUENCE [LARGE SCALE GENOMIC DNA]</scope>
    <source>
        <strain evidence="3">AR-01</strain>
    </source>
</reference>
<accession>A0ABS8SSY4</accession>
<dbReference type="InterPro" id="IPR012328">
    <property type="entry name" value="Chalcone/stilbene_synt_C"/>
</dbReference>
<name>A0ABS8SSY4_DATST</name>
<dbReference type="Gene3D" id="3.40.47.10">
    <property type="match status" value="1"/>
</dbReference>
<organism evidence="3 4">
    <name type="scientific">Datura stramonium</name>
    <name type="common">Jimsonweed</name>
    <name type="synonym">Common thornapple</name>
    <dbReference type="NCBI Taxonomy" id="4076"/>
    <lineage>
        <taxon>Eukaryota</taxon>
        <taxon>Viridiplantae</taxon>
        <taxon>Streptophyta</taxon>
        <taxon>Embryophyta</taxon>
        <taxon>Tracheophyta</taxon>
        <taxon>Spermatophyta</taxon>
        <taxon>Magnoliopsida</taxon>
        <taxon>eudicotyledons</taxon>
        <taxon>Gunneridae</taxon>
        <taxon>Pentapetalae</taxon>
        <taxon>asterids</taxon>
        <taxon>lamiids</taxon>
        <taxon>Solanales</taxon>
        <taxon>Solanaceae</taxon>
        <taxon>Solanoideae</taxon>
        <taxon>Datureae</taxon>
        <taxon>Datura</taxon>
    </lineage>
</organism>
<protein>
    <submittedName>
        <fullName evidence="3">Chitin synthase, class 1</fullName>
    </submittedName>
</protein>
<proteinExistence type="inferred from homology"/>
<gene>
    <name evidence="3" type="primary">CHS1_3</name>
    <name evidence="3" type="ORF">HAX54_047835</name>
</gene>